<dbReference type="SMART" id="SM00298">
    <property type="entry name" value="CHROMO"/>
    <property type="match status" value="1"/>
</dbReference>
<dbReference type="InterPro" id="IPR000953">
    <property type="entry name" value="Chromo/chromo_shadow_dom"/>
</dbReference>
<dbReference type="PROSITE" id="PS50013">
    <property type="entry name" value="CHROMO_2"/>
    <property type="match status" value="1"/>
</dbReference>
<sequence>MTKKEKITEEAFDVESVIGHKRENGKDIYKVKWVGYADPTWEPVSLLDNCSNLIKEFWKNEQKKENQDSDITKLKDPPDFRIKYSLPFSTEEDPKIIRKDRIKRDLIPWQDDNDEDEPVETSFFNLQTPPYLTFIERNRSPKWESCGHEAFNDNPKLDETLMPKLKIYNIVNKEEGCFVQVKDDGGKVYEMEYELFSSFFPNSLFEYFNSILPKKIMDS</sequence>
<protein>
    <recommendedName>
        <fullName evidence="3">Chromo domain-containing protein</fullName>
    </recommendedName>
</protein>
<dbReference type="InterPro" id="IPR023780">
    <property type="entry name" value="Chromo_domain"/>
</dbReference>
<comment type="subcellular location">
    <subcellularLocation>
        <location evidence="1">Nucleus</location>
    </subcellularLocation>
</comment>
<evidence type="ECO:0000256" key="2">
    <source>
        <dbReference type="ARBA" id="ARBA00023242"/>
    </source>
</evidence>
<name>A0ABR2K4N6_9EUKA</name>
<comment type="caution">
    <text evidence="4">The sequence shown here is derived from an EMBL/GenBank/DDBJ whole genome shotgun (WGS) entry which is preliminary data.</text>
</comment>
<dbReference type="InterPro" id="IPR051219">
    <property type="entry name" value="Heterochromatin_chromo-domain"/>
</dbReference>
<gene>
    <name evidence="4" type="ORF">M9Y10_044163</name>
</gene>
<accession>A0ABR2K4N6</accession>
<dbReference type="CDD" id="cd00024">
    <property type="entry name" value="CD_CSD"/>
    <property type="match status" value="1"/>
</dbReference>
<keyword evidence="5" id="KW-1185">Reference proteome</keyword>
<dbReference type="Pfam" id="PF00385">
    <property type="entry name" value="Chromo"/>
    <property type="match status" value="1"/>
</dbReference>
<evidence type="ECO:0000256" key="1">
    <source>
        <dbReference type="ARBA" id="ARBA00004123"/>
    </source>
</evidence>
<dbReference type="Gene3D" id="2.40.50.40">
    <property type="match status" value="1"/>
</dbReference>
<dbReference type="PANTHER" id="PTHR22812">
    <property type="entry name" value="CHROMOBOX PROTEIN"/>
    <property type="match status" value="1"/>
</dbReference>
<organism evidence="4 5">
    <name type="scientific">Tritrichomonas musculus</name>
    <dbReference type="NCBI Taxonomy" id="1915356"/>
    <lineage>
        <taxon>Eukaryota</taxon>
        <taxon>Metamonada</taxon>
        <taxon>Parabasalia</taxon>
        <taxon>Tritrichomonadida</taxon>
        <taxon>Tritrichomonadidae</taxon>
        <taxon>Tritrichomonas</taxon>
    </lineage>
</organism>
<evidence type="ECO:0000313" key="4">
    <source>
        <dbReference type="EMBL" id="KAK8885035.1"/>
    </source>
</evidence>
<proteinExistence type="predicted"/>
<feature type="domain" description="Chromo" evidence="3">
    <location>
        <begin position="12"/>
        <end position="69"/>
    </location>
</feature>
<keyword evidence="2" id="KW-0539">Nucleus</keyword>
<dbReference type="EMBL" id="JAPFFF010000008">
    <property type="protein sequence ID" value="KAK8885035.1"/>
    <property type="molecule type" value="Genomic_DNA"/>
</dbReference>
<evidence type="ECO:0000313" key="5">
    <source>
        <dbReference type="Proteomes" id="UP001470230"/>
    </source>
</evidence>
<reference evidence="4 5" key="1">
    <citation type="submission" date="2024-04" db="EMBL/GenBank/DDBJ databases">
        <title>Tritrichomonas musculus Genome.</title>
        <authorList>
            <person name="Alves-Ferreira E."/>
            <person name="Grigg M."/>
            <person name="Lorenzi H."/>
            <person name="Galac M."/>
        </authorList>
    </citation>
    <scope>NUCLEOTIDE SEQUENCE [LARGE SCALE GENOMIC DNA]</scope>
    <source>
        <strain evidence="4 5">EAF2021</strain>
    </source>
</reference>
<dbReference type="SUPFAM" id="SSF54160">
    <property type="entry name" value="Chromo domain-like"/>
    <property type="match status" value="1"/>
</dbReference>
<dbReference type="Proteomes" id="UP001470230">
    <property type="component" value="Unassembled WGS sequence"/>
</dbReference>
<evidence type="ECO:0000259" key="3">
    <source>
        <dbReference type="PROSITE" id="PS50013"/>
    </source>
</evidence>
<dbReference type="InterPro" id="IPR016197">
    <property type="entry name" value="Chromo-like_dom_sf"/>
</dbReference>